<gene>
    <name evidence="1" type="ORF">TELCIR_21474</name>
</gene>
<dbReference type="SUPFAM" id="SSF55394">
    <property type="entry name" value="Bactericidal permeability-increasing protein, BPI"/>
    <property type="match status" value="1"/>
</dbReference>
<dbReference type="AlphaFoldDB" id="A0A2G9TGM7"/>
<dbReference type="OrthoDB" id="5857016at2759"/>
<reference evidence="1 2" key="1">
    <citation type="submission" date="2015-09" db="EMBL/GenBank/DDBJ databases">
        <title>Draft genome of the parasitic nematode Teladorsagia circumcincta isolate WARC Sus (inbred).</title>
        <authorList>
            <person name="Mitreva M."/>
        </authorList>
    </citation>
    <scope>NUCLEOTIDE SEQUENCE [LARGE SCALE GENOMIC DNA]</scope>
    <source>
        <strain evidence="1 2">S</strain>
    </source>
</reference>
<feature type="non-terminal residue" evidence="1">
    <location>
        <position position="1"/>
    </location>
</feature>
<dbReference type="EMBL" id="KZ367524">
    <property type="protein sequence ID" value="PIO57123.1"/>
    <property type="molecule type" value="Genomic_DNA"/>
</dbReference>
<feature type="non-terminal residue" evidence="1">
    <location>
        <position position="77"/>
    </location>
</feature>
<dbReference type="Proteomes" id="UP000230423">
    <property type="component" value="Unassembled WGS sequence"/>
</dbReference>
<dbReference type="InterPro" id="IPR017943">
    <property type="entry name" value="Bactericidal_perm-incr_a/b_dom"/>
</dbReference>
<evidence type="ECO:0008006" key="3">
    <source>
        <dbReference type="Google" id="ProtNLM"/>
    </source>
</evidence>
<keyword evidence="2" id="KW-1185">Reference proteome</keyword>
<evidence type="ECO:0000313" key="2">
    <source>
        <dbReference type="Proteomes" id="UP000230423"/>
    </source>
</evidence>
<proteinExistence type="predicted"/>
<name>A0A2G9TGM7_TELCI</name>
<protein>
    <recommendedName>
        <fullName evidence="3">Lipid-binding serum glycoprotein C-terminal domain-containing protein</fullName>
    </recommendedName>
</protein>
<dbReference type="Gene3D" id="3.15.20.10">
    <property type="entry name" value="Bactericidal permeability-increasing protein, domain 2"/>
    <property type="match status" value="1"/>
</dbReference>
<evidence type="ECO:0000313" key="1">
    <source>
        <dbReference type="EMBL" id="PIO57123.1"/>
    </source>
</evidence>
<dbReference type="GO" id="GO:0008289">
    <property type="term" value="F:lipid binding"/>
    <property type="evidence" value="ECO:0007669"/>
    <property type="project" value="InterPro"/>
</dbReference>
<accession>A0A2G9TGM7</accession>
<organism evidence="1 2">
    <name type="scientific">Teladorsagia circumcincta</name>
    <name type="common">Brown stomach worm</name>
    <name type="synonym">Ostertagia circumcincta</name>
    <dbReference type="NCBI Taxonomy" id="45464"/>
    <lineage>
        <taxon>Eukaryota</taxon>
        <taxon>Metazoa</taxon>
        <taxon>Ecdysozoa</taxon>
        <taxon>Nematoda</taxon>
        <taxon>Chromadorea</taxon>
        <taxon>Rhabditida</taxon>
        <taxon>Rhabditina</taxon>
        <taxon>Rhabditomorpha</taxon>
        <taxon>Strongyloidea</taxon>
        <taxon>Trichostrongylidae</taxon>
        <taxon>Teladorsagia</taxon>
    </lineage>
</organism>
<sequence length="77" mass="8543">VESSSIIIPEIVGNRLTGSLNGTQFQLWEDFSDIGEMSKRFLTMFEKVFAVTARVMVEAILHKGIPLPIFDNVTISG</sequence>